<proteinExistence type="predicted"/>
<dbReference type="AlphaFoldDB" id="A0A0B7ASX9"/>
<gene>
    <name evidence="2" type="primary">ORF139934</name>
    <name evidence="1" type="synonym">ORF139933</name>
</gene>
<evidence type="ECO:0000313" key="2">
    <source>
        <dbReference type="EMBL" id="CEK83953.1"/>
    </source>
</evidence>
<accession>A0A0B7ASX9</accession>
<reference evidence="2" key="1">
    <citation type="submission" date="2014-12" db="EMBL/GenBank/DDBJ databases">
        <title>Insight into the proteome of Arion vulgaris.</title>
        <authorList>
            <person name="Aradska J."/>
            <person name="Bulat T."/>
            <person name="Smidak R."/>
            <person name="Sarate P."/>
            <person name="Gangsoo J."/>
            <person name="Sialana F."/>
            <person name="Bilban M."/>
            <person name="Lubec G."/>
        </authorList>
    </citation>
    <scope>NUCLEOTIDE SEQUENCE</scope>
    <source>
        <tissue evidence="2">Skin</tissue>
    </source>
</reference>
<name>A0A0B7ASX9_9EUPU</name>
<feature type="non-terminal residue" evidence="2">
    <location>
        <position position="1"/>
    </location>
</feature>
<evidence type="ECO:0000313" key="1">
    <source>
        <dbReference type="EMBL" id="CEK83952.1"/>
    </source>
</evidence>
<sequence>GNTRCNEVNHSALKPFILNSHLQKGWIHHPHPTKLSPDESTVERHRDKHPCKAQHILFQCAYKM</sequence>
<organism evidence="2">
    <name type="scientific">Arion vulgaris</name>
    <dbReference type="NCBI Taxonomy" id="1028688"/>
    <lineage>
        <taxon>Eukaryota</taxon>
        <taxon>Metazoa</taxon>
        <taxon>Spiralia</taxon>
        <taxon>Lophotrochozoa</taxon>
        <taxon>Mollusca</taxon>
        <taxon>Gastropoda</taxon>
        <taxon>Heterobranchia</taxon>
        <taxon>Euthyneura</taxon>
        <taxon>Panpulmonata</taxon>
        <taxon>Eupulmonata</taxon>
        <taxon>Stylommatophora</taxon>
        <taxon>Helicina</taxon>
        <taxon>Arionoidea</taxon>
        <taxon>Arionidae</taxon>
        <taxon>Arion</taxon>
    </lineage>
</organism>
<protein>
    <submittedName>
        <fullName evidence="2">Uncharacterized protein</fullName>
    </submittedName>
</protein>
<dbReference type="EMBL" id="HACG01037088">
    <property type="protein sequence ID" value="CEK83953.1"/>
    <property type="molecule type" value="Transcribed_RNA"/>
</dbReference>
<dbReference type="EMBL" id="HACG01037087">
    <property type="protein sequence ID" value="CEK83952.1"/>
    <property type="molecule type" value="Transcribed_RNA"/>
</dbReference>